<evidence type="ECO:0000313" key="2">
    <source>
        <dbReference type="EMBL" id="KAJ9603930.1"/>
    </source>
</evidence>
<reference evidence="2" key="1">
    <citation type="submission" date="2022-10" db="EMBL/GenBank/DDBJ databases">
        <title>Culturing micro-colonial fungi from biological soil crusts in the Mojave desert and describing Neophaeococcomyces mojavensis, and introducing the new genera and species Taxawa tesnikishii.</title>
        <authorList>
            <person name="Kurbessoian T."/>
            <person name="Stajich J.E."/>
        </authorList>
    </citation>
    <scope>NUCLEOTIDE SEQUENCE</scope>
    <source>
        <strain evidence="2">TK_41</strain>
    </source>
</reference>
<accession>A0AA38WZD3</accession>
<dbReference type="Gene3D" id="3.40.30.10">
    <property type="entry name" value="Glutaredoxin"/>
    <property type="match status" value="1"/>
</dbReference>
<dbReference type="InterPro" id="IPR004045">
    <property type="entry name" value="Glutathione_S-Trfase_N"/>
</dbReference>
<dbReference type="CDD" id="cd00570">
    <property type="entry name" value="GST_N_family"/>
    <property type="match status" value="1"/>
</dbReference>
<name>A0AA38WZD3_9EURO</name>
<dbReference type="AlphaFoldDB" id="A0AA38WZD3"/>
<evidence type="ECO:0000259" key="1">
    <source>
        <dbReference type="PROSITE" id="PS50404"/>
    </source>
</evidence>
<comment type="caution">
    <text evidence="2">The sequence shown here is derived from an EMBL/GenBank/DDBJ whole genome shotgun (WGS) entry which is preliminary data.</text>
</comment>
<dbReference type="PROSITE" id="PS50404">
    <property type="entry name" value="GST_NTER"/>
    <property type="match status" value="1"/>
</dbReference>
<keyword evidence="3" id="KW-1185">Reference proteome</keyword>
<dbReference type="InterPro" id="IPR036249">
    <property type="entry name" value="Thioredoxin-like_sf"/>
</dbReference>
<protein>
    <recommendedName>
        <fullName evidence="1">GST N-terminal domain-containing protein</fullName>
    </recommendedName>
</protein>
<sequence>MAKSQPCTLYYDPRSICSSMVRYTLLYTGSPSQGSLPLDVEPHRIDIFNGEQLTEFYLCEVNPKGQVPVLFSKGFLDAPIRDSLDITLWLCDRFPSLKAAEHADDIVRLLRELHAINYFTLSMRNTPHVAGGLEGAIREKVKTPNLSEKHKEALQYKLKVTRTEKVNGLKPEVITAEVERARVLLQEIDEIRKQSNGQNLEGGWIFGTSAPTALDTTLVCFVARLMDRKLEEIIPVSLLQLARKARATQQFKDIWATL</sequence>
<dbReference type="EMBL" id="JAPDRK010000020">
    <property type="protein sequence ID" value="KAJ9603930.1"/>
    <property type="molecule type" value="Genomic_DNA"/>
</dbReference>
<proteinExistence type="predicted"/>
<evidence type="ECO:0000313" key="3">
    <source>
        <dbReference type="Proteomes" id="UP001172673"/>
    </source>
</evidence>
<feature type="domain" description="GST N-terminal" evidence="1">
    <location>
        <begin position="5"/>
        <end position="98"/>
    </location>
</feature>
<dbReference type="SUPFAM" id="SSF52833">
    <property type="entry name" value="Thioredoxin-like"/>
    <property type="match status" value="1"/>
</dbReference>
<gene>
    <name evidence="2" type="ORF">H2200_011452</name>
</gene>
<dbReference type="Proteomes" id="UP001172673">
    <property type="component" value="Unassembled WGS sequence"/>
</dbReference>
<organism evidence="2 3">
    <name type="scientific">Cladophialophora chaetospira</name>
    <dbReference type="NCBI Taxonomy" id="386627"/>
    <lineage>
        <taxon>Eukaryota</taxon>
        <taxon>Fungi</taxon>
        <taxon>Dikarya</taxon>
        <taxon>Ascomycota</taxon>
        <taxon>Pezizomycotina</taxon>
        <taxon>Eurotiomycetes</taxon>
        <taxon>Chaetothyriomycetidae</taxon>
        <taxon>Chaetothyriales</taxon>
        <taxon>Herpotrichiellaceae</taxon>
        <taxon>Cladophialophora</taxon>
    </lineage>
</organism>